<feature type="binding site" evidence="1">
    <location>
        <position position="185"/>
    </location>
    <ligand>
        <name>Zn(2+)</name>
        <dbReference type="ChEBI" id="CHEBI:29105"/>
        <note>catalytic</note>
    </ligand>
</feature>
<evidence type="ECO:0000256" key="1">
    <source>
        <dbReference type="PROSITE-ProRule" id="PRU01211"/>
    </source>
</evidence>
<gene>
    <name evidence="4" type="ORF">DAPPUDRAFT_235654</name>
</gene>
<dbReference type="OMA" id="NDYIRIF"/>
<dbReference type="FunCoup" id="E9G0G0">
    <property type="interactions" value="2"/>
</dbReference>
<dbReference type="MEROPS" id="M12.001"/>
<dbReference type="GO" id="GO:0005615">
    <property type="term" value="C:extracellular space"/>
    <property type="evidence" value="ECO:0000318"/>
    <property type="project" value="GO_Central"/>
</dbReference>
<accession>E9G0G0</accession>
<keyword evidence="1 2" id="KW-0479">Metal-binding</keyword>
<dbReference type="InterPro" id="IPR034035">
    <property type="entry name" value="Astacin-like_dom"/>
</dbReference>
<comment type="cofactor">
    <cofactor evidence="1 2">
        <name>Zn(2+)</name>
        <dbReference type="ChEBI" id="CHEBI:29105"/>
    </cofactor>
    <text evidence="1 2">Binds 1 zinc ion per subunit.</text>
</comment>
<dbReference type="PRINTS" id="PR00480">
    <property type="entry name" value="ASTACIN"/>
</dbReference>
<evidence type="ECO:0000313" key="4">
    <source>
        <dbReference type="EMBL" id="EFX86901.1"/>
    </source>
</evidence>
<sequence>MRPDLLRMMLVISVLSWIGSVAATPVLMRDTFEAGEPISEKEFSNAISSKAAGMGSDEFIPWDLQHPELVEGDIMPTGKKNAILNSNGLWPNATIPYVISANFTSAQRQVIAFAMNEYHNKTCIRFLPRTSDANYISLGKSGQGCWSYVGRIGGGQFVSLDDGCISSRAPGVVIHELMHAAGFWHEHMRPDRDTYVSINLDNVQRKYRGNFNKLSTTQVTTLGLSYDYG</sequence>
<proteinExistence type="predicted"/>
<feature type="signal peptide" evidence="2">
    <location>
        <begin position="1"/>
        <end position="23"/>
    </location>
</feature>
<dbReference type="InterPro" id="IPR001506">
    <property type="entry name" value="Peptidase_M12A"/>
</dbReference>
<dbReference type="Pfam" id="PF01400">
    <property type="entry name" value="Astacin"/>
    <property type="match status" value="1"/>
</dbReference>
<dbReference type="EMBL" id="GL732528">
    <property type="protein sequence ID" value="EFX86901.1"/>
    <property type="molecule type" value="Genomic_DNA"/>
</dbReference>
<comment type="caution">
    <text evidence="1">Lacks conserved residue(s) required for the propagation of feature annotation.</text>
</comment>
<dbReference type="PANTHER" id="PTHR10127:SF883">
    <property type="entry name" value="ZINC METALLOPROTEINASE NAS-8"/>
    <property type="match status" value="1"/>
</dbReference>
<dbReference type="AlphaFoldDB" id="E9G0G0"/>
<feature type="binding site" evidence="1">
    <location>
        <position position="179"/>
    </location>
    <ligand>
        <name>Zn(2+)</name>
        <dbReference type="ChEBI" id="CHEBI:29105"/>
        <note>catalytic</note>
    </ligand>
</feature>
<keyword evidence="1 2" id="KW-0645">Protease</keyword>
<dbReference type="InParanoid" id="E9G0G0"/>
<feature type="chain" id="PRO_5005128575" description="Metalloendopeptidase" evidence="2">
    <location>
        <begin position="24"/>
        <end position="229"/>
    </location>
</feature>
<dbReference type="PhylomeDB" id="E9G0G0"/>
<reference evidence="4 5" key="1">
    <citation type="journal article" date="2011" name="Science">
        <title>The ecoresponsive genome of Daphnia pulex.</title>
        <authorList>
            <person name="Colbourne J.K."/>
            <person name="Pfrender M.E."/>
            <person name="Gilbert D."/>
            <person name="Thomas W.K."/>
            <person name="Tucker A."/>
            <person name="Oakley T.H."/>
            <person name="Tokishita S."/>
            <person name="Aerts A."/>
            <person name="Arnold G.J."/>
            <person name="Basu M.K."/>
            <person name="Bauer D.J."/>
            <person name="Caceres C.E."/>
            <person name="Carmel L."/>
            <person name="Casola C."/>
            <person name="Choi J.H."/>
            <person name="Detter J.C."/>
            <person name="Dong Q."/>
            <person name="Dusheyko S."/>
            <person name="Eads B.D."/>
            <person name="Frohlich T."/>
            <person name="Geiler-Samerotte K.A."/>
            <person name="Gerlach D."/>
            <person name="Hatcher P."/>
            <person name="Jogdeo S."/>
            <person name="Krijgsveld J."/>
            <person name="Kriventseva E.V."/>
            <person name="Kultz D."/>
            <person name="Laforsch C."/>
            <person name="Lindquist E."/>
            <person name="Lopez J."/>
            <person name="Manak J.R."/>
            <person name="Muller J."/>
            <person name="Pangilinan J."/>
            <person name="Patwardhan R.P."/>
            <person name="Pitluck S."/>
            <person name="Pritham E.J."/>
            <person name="Rechtsteiner A."/>
            <person name="Rho M."/>
            <person name="Rogozin I.B."/>
            <person name="Sakarya O."/>
            <person name="Salamov A."/>
            <person name="Schaack S."/>
            <person name="Shapiro H."/>
            <person name="Shiga Y."/>
            <person name="Skalitzky C."/>
            <person name="Smith Z."/>
            <person name="Souvorov A."/>
            <person name="Sung W."/>
            <person name="Tang Z."/>
            <person name="Tsuchiya D."/>
            <person name="Tu H."/>
            <person name="Vos H."/>
            <person name="Wang M."/>
            <person name="Wolf Y.I."/>
            <person name="Yamagata H."/>
            <person name="Yamada T."/>
            <person name="Ye Y."/>
            <person name="Shaw J.R."/>
            <person name="Andrews J."/>
            <person name="Crease T.J."/>
            <person name="Tang H."/>
            <person name="Lucas S.M."/>
            <person name="Robertson H.M."/>
            <person name="Bork P."/>
            <person name="Koonin E.V."/>
            <person name="Zdobnov E.M."/>
            <person name="Grigoriev I.V."/>
            <person name="Lynch M."/>
            <person name="Boore J.L."/>
        </authorList>
    </citation>
    <scope>NUCLEOTIDE SEQUENCE [LARGE SCALE GENOMIC DNA]</scope>
</reference>
<feature type="binding site" evidence="1">
    <location>
        <position position="175"/>
    </location>
    <ligand>
        <name>Zn(2+)</name>
        <dbReference type="ChEBI" id="CHEBI:29105"/>
        <note>catalytic</note>
    </ligand>
</feature>
<dbReference type="FunFam" id="3.40.390.10:FF:000066">
    <property type="entry name" value="Metalloendopeptidase"/>
    <property type="match status" value="1"/>
</dbReference>
<name>E9G0G0_DAPPU</name>
<dbReference type="Proteomes" id="UP000000305">
    <property type="component" value="Unassembled WGS sequence"/>
</dbReference>
<dbReference type="SUPFAM" id="SSF55486">
    <property type="entry name" value="Metalloproteases ('zincins'), catalytic domain"/>
    <property type="match status" value="1"/>
</dbReference>
<evidence type="ECO:0000313" key="5">
    <source>
        <dbReference type="Proteomes" id="UP000000305"/>
    </source>
</evidence>
<keyword evidence="1 2" id="KW-0378">Hydrolase</keyword>
<dbReference type="EC" id="3.4.24.-" evidence="2"/>
<dbReference type="CDD" id="cd04280">
    <property type="entry name" value="ZnMc_astacin_like"/>
    <property type="match status" value="1"/>
</dbReference>
<feature type="active site" evidence="1">
    <location>
        <position position="176"/>
    </location>
</feature>
<evidence type="ECO:0000259" key="3">
    <source>
        <dbReference type="PROSITE" id="PS51864"/>
    </source>
</evidence>
<keyword evidence="5" id="KW-1185">Reference proteome</keyword>
<dbReference type="GO" id="GO:0006508">
    <property type="term" value="P:proteolysis"/>
    <property type="evidence" value="ECO:0007669"/>
    <property type="project" value="UniProtKB-KW"/>
</dbReference>
<protein>
    <recommendedName>
        <fullName evidence="2">Metalloendopeptidase</fullName>
        <ecNumber evidence="2">3.4.24.-</ecNumber>
    </recommendedName>
</protein>
<dbReference type="GO" id="GO:0008270">
    <property type="term" value="F:zinc ion binding"/>
    <property type="evidence" value="ECO:0007669"/>
    <property type="project" value="UniProtKB-UniRule"/>
</dbReference>
<dbReference type="eggNOG" id="KOG3714">
    <property type="taxonomic scope" value="Eukaryota"/>
</dbReference>
<dbReference type="PANTHER" id="PTHR10127">
    <property type="entry name" value="DISCOIDIN, CUB, EGF, LAMININ , AND ZINC METALLOPROTEASE DOMAIN CONTAINING"/>
    <property type="match status" value="1"/>
</dbReference>
<dbReference type="OrthoDB" id="291007at2759"/>
<dbReference type="KEGG" id="dpx:DAPPUDRAFT_235654"/>
<dbReference type="HOGENOM" id="CLU_017286_2_1_1"/>
<keyword evidence="1 2" id="KW-0482">Metalloprotease</keyword>
<dbReference type="Gene3D" id="3.40.390.10">
    <property type="entry name" value="Collagenase (Catalytic Domain)"/>
    <property type="match status" value="1"/>
</dbReference>
<feature type="domain" description="Peptidase M12A" evidence="3">
    <location>
        <begin position="81"/>
        <end position="229"/>
    </location>
</feature>
<organism evidence="4 5">
    <name type="scientific">Daphnia pulex</name>
    <name type="common">Water flea</name>
    <dbReference type="NCBI Taxonomy" id="6669"/>
    <lineage>
        <taxon>Eukaryota</taxon>
        <taxon>Metazoa</taxon>
        <taxon>Ecdysozoa</taxon>
        <taxon>Arthropoda</taxon>
        <taxon>Crustacea</taxon>
        <taxon>Branchiopoda</taxon>
        <taxon>Diplostraca</taxon>
        <taxon>Cladocera</taxon>
        <taxon>Anomopoda</taxon>
        <taxon>Daphniidae</taxon>
        <taxon>Daphnia</taxon>
    </lineage>
</organism>
<evidence type="ECO:0000256" key="2">
    <source>
        <dbReference type="RuleBase" id="RU361183"/>
    </source>
</evidence>
<dbReference type="InterPro" id="IPR006026">
    <property type="entry name" value="Peptidase_Metallo"/>
</dbReference>
<dbReference type="InterPro" id="IPR024079">
    <property type="entry name" value="MetalloPept_cat_dom_sf"/>
</dbReference>
<dbReference type="PROSITE" id="PS51864">
    <property type="entry name" value="ASTACIN"/>
    <property type="match status" value="1"/>
</dbReference>
<keyword evidence="2" id="KW-0732">Signal</keyword>
<dbReference type="SMART" id="SM00235">
    <property type="entry name" value="ZnMc"/>
    <property type="match status" value="1"/>
</dbReference>
<dbReference type="GO" id="GO:0004222">
    <property type="term" value="F:metalloendopeptidase activity"/>
    <property type="evidence" value="ECO:0000318"/>
    <property type="project" value="GO_Central"/>
</dbReference>
<keyword evidence="1 2" id="KW-0862">Zinc</keyword>